<feature type="signal peptide" evidence="8">
    <location>
        <begin position="1"/>
        <end position="22"/>
    </location>
</feature>
<evidence type="ECO:0000256" key="6">
    <source>
        <dbReference type="ARBA" id="ARBA00037937"/>
    </source>
</evidence>
<feature type="chain" id="PRO_5046330967" description="Flagellar protein" evidence="8">
    <location>
        <begin position="23"/>
        <end position="148"/>
    </location>
</feature>
<dbReference type="Pfam" id="PF04347">
    <property type="entry name" value="FliO"/>
    <property type="match status" value="1"/>
</dbReference>
<evidence type="ECO:0000256" key="5">
    <source>
        <dbReference type="ARBA" id="ARBA00023143"/>
    </source>
</evidence>
<keyword evidence="1 7" id="KW-1003">Cell membrane</keyword>
<evidence type="ECO:0000256" key="4">
    <source>
        <dbReference type="ARBA" id="ARBA00023136"/>
    </source>
</evidence>
<keyword evidence="8" id="KW-0732">Signal</keyword>
<dbReference type="NCBIfam" id="TIGR03500">
    <property type="entry name" value="FliO_TIGR"/>
    <property type="match status" value="1"/>
</dbReference>
<dbReference type="PANTHER" id="PTHR38766:SF1">
    <property type="entry name" value="FLAGELLAR PROTEIN FLIO"/>
    <property type="match status" value="1"/>
</dbReference>
<dbReference type="InterPro" id="IPR052205">
    <property type="entry name" value="FliO/MopB"/>
</dbReference>
<gene>
    <name evidence="9" type="primary">fliO</name>
    <name evidence="9" type="ORF">R0135_16230</name>
</gene>
<keyword evidence="5 7" id="KW-0975">Bacterial flagellum</keyword>
<dbReference type="PANTHER" id="PTHR38766">
    <property type="entry name" value="FLAGELLAR PROTEIN FLIO"/>
    <property type="match status" value="1"/>
</dbReference>
<dbReference type="RefSeq" id="WP_407347960.1">
    <property type="nucleotide sequence ID" value="NZ_CP136864.1"/>
</dbReference>
<keyword evidence="4 7" id="KW-0472">Membrane</keyword>
<evidence type="ECO:0000256" key="3">
    <source>
        <dbReference type="ARBA" id="ARBA00022989"/>
    </source>
</evidence>
<comment type="similarity">
    <text evidence="6 7">Belongs to the FliO/MopB family.</text>
</comment>
<accession>A0ABZ0I2A8</accession>
<name>A0ABZ0I2A8_9GAMM</name>
<dbReference type="InterPro" id="IPR022781">
    <property type="entry name" value="Flagellar_biosynth_FliO"/>
</dbReference>
<keyword evidence="9" id="KW-0969">Cilium</keyword>
<sequence>MIKVISQLLALLPLSLASVARAQETVSDATVSAAPELFSASYLFQVLGSLVLVFVCLFAVVYFLKRFNGTGVGSGSALRVLGSANVGQREKVVLMEVGGEQLLIGVAPGSVRKIHVLAEPVIEGDSSATASPDFAAVLRAANPLGSKS</sequence>
<dbReference type="EMBL" id="CP136864">
    <property type="protein sequence ID" value="WOJ93311.1"/>
    <property type="molecule type" value="Genomic_DNA"/>
</dbReference>
<evidence type="ECO:0000313" key="9">
    <source>
        <dbReference type="EMBL" id="WOJ93311.1"/>
    </source>
</evidence>
<organism evidence="9 10">
    <name type="scientific">Congregibacter variabilis</name>
    <dbReference type="NCBI Taxonomy" id="3081200"/>
    <lineage>
        <taxon>Bacteria</taxon>
        <taxon>Pseudomonadati</taxon>
        <taxon>Pseudomonadota</taxon>
        <taxon>Gammaproteobacteria</taxon>
        <taxon>Cellvibrionales</taxon>
        <taxon>Halieaceae</taxon>
        <taxon>Congregibacter</taxon>
    </lineage>
</organism>
<keyword evidence="10" id="KW-1185">Reference proteome</keyword>
<reference evidence="9 10" key="1">
    <citation type="submission" date="2023-10" db="EMBL/GenBank/DDBJ databases">
        <title>Two novel species belonging to the OM43/NOR5 clade.</title>
        <authorList>
            <person name="Park M."/>
        </authorList>
    </citation>
    <scope>NUCLEOTIDE SEQUENCE [LARGE SCALE GENOMIC DNA]</scope>
    <source>
        <strain evidence="9 10">IMCC43200</strain>
    </source>
</reference>
<evidence type="ECO:0000313" key="10">
    <source>
        <dbReference type="Proteomes" id="UP001626537"/>
    </source>
</evidence>
<keyword evidence="2 7" id="KW-0812">Transmembrane</keyword>
<keyword evidence="9" id="KW-0966">Cell projection</keyword>
<keyword evidence="3 7" id="KW-1133">Transmembrane helix</keyword>
<proteinExistence type="inferred from homology"/>
<evidence type="ECO:0000256" key="8">
    <source>
        <dbReference type="SAM" id="SignalP"/>
    </source>
</evidence>
<keyword evidence="9" id="KW-0282">Flagellum</keyword>
<protein>
    <recommendedName>
        <fullName evidence="7">Flagellar protein</fullName>
    </recommendedName>
</protein>
<evidence type="ECO:0000256" key="2">
    <source>
        <dbReference type="ARBA" id="ARBA00022692"/>
    </source>
</evidence>
<comment type="subcellular location">
    <subcellularLocation>
        <location evidence="7">Cell membrane</location>
    </subcellularLocation>
    <subcellularLocation>
        <location evidence="7">Bacterial flagellum basal body</location>
    </subcellularLocation>
</comment>
<dbReference type="Proteomes" id="UP001626537">
    <property type="component" value="Chromosome"/>
</dbReference>
<evidence type="ECO:0000256" key="7">
    <source>
        <dbReference type="RuleBase" id="RU362064"/>
    </source>
</evidence>
<evidence type="ECO:0000256" key="1">
    <source>
        <dbReference type="ARBA" id="ARBA00022475"/>
    </source>
</evidence>
<feature type="transmembrane region" description="Helical" evidence="7">
    <location>
        <begin position="42"/>
        <end position="64"/>
    </location>
</feature>